<feature type="transmembrane region" description="Helical" evidence="2">
    <location>
        <begin position="285"/>
        <end position="304"/>
    </location>
</feature>
<evidence type="ECO:0000313" key="3">
    <source>
        <dbReference type="EMBL" id="OAT25986.1"/>
    </source>
</evidence>
<keyword evidence="2" id="KW-0812">Transmembrane</keyword>
<dbReference type="EMBL" id="LXEQ01000048">
    <property type="protein sequence ID" value="OAT25986.1"/>
    <property type="molecule type" value="Genomic_DNA"/>
</dbReference>
<feature type="transmembrane region" description="Helical" evidence="2">
    <location>
        <begin position="102"/>
        <end position="119"/>
    </location>
</feature>
<feature type="transmembrane region" description="Helical" evidence="2">
    <location>
        <begin position="125"/>
        <end position="148"/>
    </location>
</feature>
<dbReference type="PANTHER" id="PTHR11328">
    <property type="entry name" value="MAJOR FACILITATOR SUPERFAMILY DOMAIN-CONTAINING PROTEIN"/>
    <property type="match status" value="1"/>
</dbReference>
<name>A0ABX2W5C8_9ENTR</name>
<dbReference type="PANTHER" id="PTHR11328:SF24">
    <property type="entry name" value="MAJOR FACILITATOR SUPERFAMILY (MFS) PROFILE DOMAIN-CONTAINING PROTEIN"/>
    <property type="match status" value="1"/>
</dbReference>
<dbReference type="NCBIfam" id="TIGR00792">
    <property type="entry name" value="gph"/>
    <property type="match status" value="1"/>
</dbReference>
<comment type="caution">
    <text evidence="3">The sequence shown here is derived from an EMBL/GenBank/DDBJ whole genome shotgun (WGS) entry which is preliminary data.</text>
</comment>
<feature type="transmembrane region" description="Helical" evidence="2">
    <location>
        <begin position="47"/>
        <end position="65"/>
    </location>
</feature>
<dbReference type="Gene3D" id="1.20.1250.20">
    <property type="entry name" value="MFS general substrate transporter like domains"/>
    <property type="match status" value="2"/>
</dbReference>
<proteinExistence type="inferred from homology"/>
<dbReference type="SUPFAM" id="SSF103473">
    <property type="entry name" value="MFS general substrate transporter"/>
    <property type="match status" value="1"/>
</dbReference>
<feature type="transmembrane region" description="Helical" evidence="2">
    <location>
        <begin position="431"/>
        <end position="452"/>
    </location>
</feature>
<dbReference type="InterPro" id="IPR039672">
    <property type="entry name" value="MFS_2"/>
</dbReference>
<keyword evidence="4" id="KW-1185">Reference proteome</keyword>
<feature type="transmembrane region" description="Helical" evidence="2">
    <location>
        <begin position="169"/>
        <end position="190"/>
    </location>
</feature>
<dbReference type="Proteomes" id="UP000078407">
    <property type="component" value="Unassembled WGS sequence"/>
</dbReference>
<evidence type="ECO:0000256" key="2">
    <source>
        <dbReference type="SAM" id="Phobius"/>
    </source>
</evidence>
<evidence type="ECO:0008006" key="5">
    <source>
        <dbReference type="Google" id="ProtNLM"/>
    </source>
</evidence>
<feature type="transmembrane region" description="Helical" evidence="2">
    <location>
        <begin position="202"/>
        <end position="225"/>
    </location>
</feature>
<sequence length="472" mass="52015">MSTKVLNDEKIRIAAIKPFGMRDKIGYMCGDLGTCFILGLVNSFLMIYYTNVLGVSGIIVGSLYFGTKLFDAFVDVTVGRMCDTSKLTATGRFNPWIRRMKYPFCAIAIVLFLPFAQELSYTGKIIYICVSYFLYGALLSTINIPYGAMSAAISSSPDDRVSLSTYRSVGSAIGGGATGFFIPILMYKTMVDGSQVISGQHFFWIAIGCACLAFIFLTLTCKLTTERVRVEAKESMALSQLLKGLLKNKALIVLVVVDLLIVINQGLSGTNMTYLFNDYFHDKQAMSIALLFTFGSLVLLAPSASFLTRRFGKKEASVCALMFSVAMYLIMYFCHITDPKIYLVFLFLATLGAGLFNLMIWAFMTDVCDYHQYVTGTREDGTVYGVNFFARKIGQACAGGIAGFMLALINYQSSSTGGTVQSLEVQESIYTMANLLPAFCLFASAVILIYFYPLNKKTTLDMEKTLNKINGI</sequence>
<evidence type="ECO:0000256" key="1">
    <source>
        <dbReference type="ARBA" id="ARBA00009617"/>
    </source>
</evidence>
<feature type="transmembrane region" description="Helical" evidence="2">
    <location>
        <begin position="25"/>
        <end position="41"/>
    </location>
</feature>
<reference evidence="3 4" key="1">
    <citation type="submission" date="2016-04" db="EMBL/GenBank/DDBJ databases">
        <title>ATOL: Assembling a taxonomically balanced genome-scale reconstruction of the evolutionary history of the Enterobacteriaceae.</title>
        <authorList>
            <person name="Plunkett G.III."/>
            <person name="Neeno-Eckwall E.C."/>
            <person name="Glasner J.D."/>
            <person name="Perna N.T."/>
        </authorList>
    </citation>
    <scope>NUCLEOTIDE SEQUENCE [LARGE SCALE GENOMIC DNA]</scope>
    <source>
        <strain evidence="3 4">ATCC 51602</strain>
    </source>
</reference>
<dbReference type="InterPro" id="IPR001927">
    <property type="entry name" value="Na/Gal_symport"/>
</dbReference>
<comment type="similarity">
    <text evidence="1">Belongs to the sodium:galactoside symporter (TC 2.A.2) family.</text>
</comment>
<feature type="transmembrane region" description="Helical" evidence="2">
    <location>
        <begin position="341"/>
        <end position="363"/>
    </location>
</feature>
<dbReference type="Pfam" id="PF13347">
    <property type="entry name" value="MFS_2"/>
    <property type="match status" value="1"/>
</dbReference>
<organism evidence="3 4">
    <name type="scientific">Buttiauxella ferragutiae ATCC 51602</name>
    <dbReference type="NCBI Taxonomy" id="1354252"/>
    <lineage>
        <taxon>Bacteria</taxon>
        <taxon>Pseudomonadati</taxon>
        <taxon>Pseudomonadota</taxon>
        <taxon>Gammaproteobacteria</taxon>
        <taxon>Enterobacterales</taxon>
        <taxon>Enterobacteriaceae</taxon>
        <taxon>Buttiauxella</taxon>
    </lineage>
</organism>
<dbReference type="CDD" id="cd17332">
    <property type="entry name" value="MFS_MelB_like"/>
    <property type="match status" value="1"/>
</dbReference>
<protein>
    <recommendedName>
        <fullName evidence="5">MFS transporter</fullName>
    </recommendedName>
</protein>
<keyword evidence="2" id="KW-0472">Membrane</keyword>
<feature type="transmembrane region" description="Helical" evidence="2">
    <location>
        <begin position="393"/>
        <end position="411"/>
    </location>
</feature>
<keyword evidence="2" id="KW-1133">Transmembrane helix</keyword>
<gene>
    <name evidence="3" type="ORF">M976_03278</name>
</gene>
<dbReference type="InterPro" id="IPR036259">
    <property type="entry name" value="MFS_trans_sf"/>
</dbReference>
<feature type="transmembrane region" description="Helical" evidence="2">
    <location>
        <begin position="316"/>
        <end position="335"/>
    </location>
</feature>
<evidence type="ECO:0000313" key="4">
    <source>
        <dbReference type="Proteomes" id="UP000078407"/>
    </source>
</evidence>
<dbReference type="RefSeq" id="WP_064546757.1">
    <property type="nucleotide sequence ID" value="NZ_LXEQ01000048.1"/>
</dbReference>
<accession>A0ABX2W5C8</accession>
<feature type="transmembrane region" description="Helical" evidence="2">
    <location>
        <begin position="246"/>
        <end position="265"/>
    </location>
</feature>